<dbReference type="Pfam" id="PF09845">
    <property type="entry name" value="OapC"/>
    <property type="match status" value="1"/>
</dbReference>
<dbReference type="KEGG" id="mev:Metev_1687"/>
<dbReference type="Proteomes" id="UP000000391">
    <property type="component" value="Chromosome"/>
</dbReference>
<dbReference type="OrthoDB" id="78050at2157"/>
<evidence type="ECO:0000313" key="2">
    <source>
        <dbReference type="EMBL" id="ADI74526.1"/>
    </source>
</evidence>
<reference evidence="2 3" key="1">
    <citation type="submission" date="2010-06" db="EMBL/GenBank/DDBJ databases">
        <title>Complete sequence chromosome of Methanohalobium evestigatum Z-7303.</title>
        <authorList>
            <consortium name="US DOE Joint Genome Institute"/>
            <person name="Lucas S."/>
            <person name="Copeland A."/>
            <person name="Lapidus A."/>
            <person name="Cheng J.-F."/>
            <person name="Bruce D."/>
            <person name="Goodwin L."/>
            <person name="Pitluck S."/>
            <person name="Saunders E."/>
            <person name="Detter J.C."/>
            <person name="Han C."/>
            <person name="Tapia R."/>
            <person name="Land M."/>
            <person name="Hauser L."/>
            <person name="Kyrpides N."/>
            <person name="Mikhailova N."/>
            <person name="Sieprawska-Lupa M."/>
            <person name="Whitman W.B."/>
            <person name="Anderson I."/>
            <person name="Woyke T."/>
        </authorList>
    </citation>
    <scope>NUCLEOTIDE SEQUENCE [LARGE SCALE GENOMIC DNA]</scope>
    <source>
        <strain evidence="3">ATCC BAA-1072 / DSM 3721 / NBRC 107634 / OCM 161 / Z-7303</strain>
    </source>
</reference>
<proteinExistence type="predicted"/>
<dbReference type="GeneID" id="9347330"/>
<dbReference type="EMBL" id="CP002069">
    <property type="protein sequence ID" value="ADI74526.1"/>
    <property type="molecule type" value="Genomic_DNA"/>
</dbReference>
<keyword evidence="3" id="KW-1185">Reference proteome</keyword>
<feature type="compositionally biased region" description="Polar residues" evidence="1">
    <location>
        <begin position="42"/>
        <end position="59"/>
    </location>
</feature>
<dbReference type="AlphaFoldDB" id="D7EB09"/>
<name>D7EB09_METEZ</name>
<sequence>MPHKCTKCEQIFEDGNSVILNGCPNCGWNKFLYVGNESQADTSVANEEQSSIDNKAPESTNDEKLVREVNEVLGTKTSKLQKSSVMQDDDRVESVRILGPGSYELNLSSIMERKEIIMAIKENGTYALHLPSVFDKKKK</sequence>
<evidence type="ECO:0000313" key="3">
    <source>
        <dbReference type="Proteomes" id="UP000000391"/>
    </source>
</evidence>
<evidence type="ECO:0000256" key="1">
    <source>
        <dbReference type="SAM" id="MobiDB-lite"/>
    </source>
</evidence>
<dbReference type="InterPro" id="IPR018645">
    <property type="entry name" value="OapC-like"/>
</dbReference>
<gene>
    <name evidence="2" type="ordered locus">Metev_1687</name>
</gene>
<feature type="region of interest" description="Disordered" evidence="1">
    <location>
        <begin position="42"/>
        <end position="62"/>
    </location>
</feature>
<dbReference type="HOGENOM" id="CLU_126374_0_0_2"/>
<evidence type="ECO:0008006" key="4">
    <source>
        <dbReference type="Google" id="ProtNLM"/>
    </source>
</evidence>
<protein>
    <recommendedName>
        <fullName evidence="4">Zn-ribbon containing protein</fullName>
    </recommendedName>
</protein>
<accession>D7EB09</accession>
<organism evidence="2 3">
    <name type="scientific">Methanohalobium evestigatum (strain ATCC BAA-1072 / DSM 3721 / NBRC 107634 / OCM 161 / Z-7303)</name>
    <dbReference type="NCBI Taxonomy" id="644295"/>
    <lineage>
        <taxon>Archaea</taxon>
        <taxon>Methanobacteriati</taxon>
        <taxon>Methanobacteriota</taxon>
        <taxon>Stenosarchaea group</taxon>
        <taxon>Methanomicrobia</taxon>
        <taxon>Methanosarcinales</taxon>
        <taxon>Methanosarcinaceae</taxon>
        <taxon>Methanohalobium</taxon>
    </lineage>
</organism>
<dbReference type="RefSeq" id="WP_013195091.1">
    <property type="nucleotide sequence ID" value="NC_014253.1"/>
</dbReference>
<dbReference type="STRING" id="644295.Metev_1687"/>